<proteinExistence type="predicted"/>
<reference evidence="2 3" key="1">
    <citation type="submission" date="2021-06" db="EMBL/GenBank/DDBJ databases">
        <title>Chromosome-level genome assembly of the red-tail catfish (Hemibagrus wyckioides).</title>
        <authorList>
            <person name="Shao F."/>
        </authorList>
    </citation>
    <scope>NUCLEOTIDE SEQUENCE [LARGE SCALE GENOMIC DNA]</scope>
    <source>
        <strain evidence="2">EC202008001</strain>
        <tissue evidence="2">Blood</tissue>
    </source>
</reference>
<comment type="caution">
    <text evidence="2">The sequence shown here is derived from an EMBL/GenBank/DDBJ whole genome shotgun (WGS) entry which is preliminary data.</text>
</comment>
<gene>
    <name evidence="2" type="ORF">KOW79_003708</name>
</gene>
<dbReference type="Proteomes" id="UP000824219">
    <property type="component" value="Linkage Group LG04"/>
</dbReference>
<sequence>MADFNFKEVSEEERPLPTSASTKEKKADRSVDDRRADQLCTHDTRRIRRYGDGPRSGELGAGTDEI</sequence>
<accession>A0A9D3SWC2</accession>
<evidence type="ECO:0000313" key="3">
    <source>
        <dbReference type="Proteomes" id="UP000824219"/>
    </source>
</evidence>
<evidence type="ECO:0000256" key="1">
    <source>
        <dbReference type="SAM" id="MobiDB-lite"/>
    </source>
</evidence>
<keyword evidence="3" id="KW-1185">Reference proteome</keyword>
<feature type="compositionally biased region" description="Basic and acidic residues" evidence="1">
    <location>
        <begin position="1"/>
        <end position="15"/>
    </location>
</feature>
<dbReference type="AlphaFoldDB" id="A0A9D3SWC2"/>
<organism evidence="2 3">
    <name type="scientific">Hemibagrus wyckioides</name>
    <dbReference type="NCBI Taxonomy" id="337641"/>
    <lineage>
        <taxon>Eukaryota</taxon>
        <taxon>Metazoa</taxon>
        <taxon>Chordata</taxon>
        <taxon>Craniata</taxon>
        <taxon>Vertebrata</taxon>
        <taxon>Euteleostomi</taxon>
        <taxon>Actinopterygii</taxon>
        <taxon>Neopterygii</taxon>
        <taxon>Teleostei</taxon>
        <taxon>Ostariophysi</taxon>
        <taxon>Siluriformes</taxon>
        <taxon>Bagridae</taxon>
        <taxon>Hemibagrus</taxon>
    </lineage>
</organism>
<protein>
    <submittedName>
        <fullName evidence="2">Uncharacterized protein</fullName>
    </submittedName>
</protein>
<evidence type="ECO:0000313" key="2">
    <source>
        <dbReference type="EMBL" id="KAG7333573.1"/>
    </source>
</evidence>
<feature type="compositionally biased region" description="Basic and acidic residues" evidence="1">
    <location>
        <begin position="22"/>
        <end position="52"/>
    </location>
</feature>
<name>A0A9D3SWC2_9TELE</name>
<feature type="region of interest" description="Disordered" evidence="1">
    <location>
        <begin position="1"/>
        <end position="66"/>
    </location>
</feature>
<dbReference type="EMBL" id="JAHKSW010000004">
    <property type="protein sequence ID" value="KAG7333573.1"/>
    <property type="molecule type" value="Genomic_DNA"/>
</dbReference>